<dbReference type="Proteomes" id="UP000094329">
    <property type="component" value="Unassembled WGS sequence"/>
</dbReference>
<dbReference type="PROSITE" id="PS51257">
    <property type="entry name" value="PROKAR_LIPOPROTEIN"/>
    <property type="match status" value="1"/>
</dbReference>
<evidence type="ECO:0000313" key="3">
    <source>
        <dbReference type="Proteomes" id="UP000094329"/>
    </source>
</evidence>
<name>A0ABX2ZZE4_9GAMM</name>
<protein>
    <submittedName>
        <fullName evidence="2">Conjugal transfer protein TraU</fullName>
    </submittedName>
</protein>
<proteinExistence type="predicted"/>
<feature type="chain" id="PRO_5047269370" evidence="1">
    <location>
        <begin position="21"/>
        <end position="334"/>
    </location>
</feature>
<keyword evidence="3" id="KW-1185">Reference proteome</keyword>
<dbReference type="Pfam" id="PF06834">
    <property type="entry name" value="TraU"/>
    <property type="match status" value="1"/>
</dbReference>
<accession>A0ABX2ZZE4</accession>
<evidence type="ECO:0000256" key="1">
    <source>
        <dbReference type="SAM" id="SignalP"/>
    </source>
</evidence>
<dbReference type="InterPro" id="IPR009649">
    <property type="entry name" value="TraU"/>
</dbReference>
<evidence type="ECO:0000313" key="2">
    <source>
        <dbReference type="EMBL" id="ODN41392.1"/>
    </source>
</evidence>
<feature type="signal peptide" evidence="1">
    <location>
        <begin position="1"/>
        <end position="20"/>
    </location>
</feature>
<keyword evidence="1" id="KW-0732">Signal</keyword>
<comment type="caution">
    <text evidence="2">The sequence shown here is derived from an EMBL/GenBank/DDBJ whole genome shotgun (WGS) entry which is preliminary data.</text>
</comment>
<gene>
    <name evidence="2" type="ORF">BGC07_16625</name>
</gene>
<dbReference type="RefSeq" id="WP_069314185.1">
    <property type="nucleotide sequence ID" value="NZ_MDTU01000003.1"/>
</dbReference>
<organism evidence="2 3">
    <name type="scientific">Piscirickettsia litoralis</name>
    <dbReference type="NCBI Taxonomy" id="1891921"/>
    <lineage>
        <taxon>Bacteria</taxon>
        <taxon>Pseudomonadati</taxon>
        <taxon>Pseudomonadota</taxon>
        <taxon>Gammaproteobacteria</taxon>
        <taxon>Thiotrichales</taxon>
        <taxon>Piscirickettsiaceae</taxon>
        <taxon>Piscirickettsia</taxon>
    </lineage>
</organism>
<reference evidence="2 3" key="1">
    <citation type="submission" date="2016-08" db="EMBL/GenBank/DDBJ databases">
        <title>Draft genome sequence of Candidatus Piscirickettsia litoralis, from seawater.</title>
        <authorList>
            <person name="Wan X."/>
            <person name="Lee A.J."/>
            <person name="Hou S."/>
            <person name="Donachie S.P."/>
        </authorList>
    </citation>
    <scope>NUCLEOTIDE SEQUENCE [LARGE SCALE GENOMIC DNA]</scope>
    <source>
        <strain evidence="2 3">Y2</strain>
    </source>
</reference>
<sequence>MFKALCFLAVSCLFSITTHASTVGCPNADVISGKLLTDVCWSCLFPIKVMGVPISGKGGRVPSGAADNPLCICSDDAGLPRPGITTSMWEPARLVEFEHVPGCSSVLNGITFPFDRLFQGTNGTGDKDGGDSSFYHFHYYAFPLLSILDLFIKRNCNADGYMDLDIMYMSELDPTWNNDELAFFANPEAAAVSNPIATAACSADAIAASTGHPISSMFWCAGSWGNIYPFSGNQAGNQGVLEDTSLLSVRVLAALHRRGLAWQTMGDRALCRGFINPVLPKAQYKFTMFYPVAETDSDHVIGQSTLVWGVGRTLPGIGEDPVYLVWRWVDCCNN</sequence>
<dbReference type="EMBL" id="MDTU01000003">
    <property type="protein sequence ID" value="ODN41392.1"/>
    <property type="molecule type" value="Genomic_DNA"/>
</dbReference>